<comment type="caution">
    <text evidence="2">The sequence shown here is derived from an EMBL/GenBank/DDBJ whole genome shotgun (WGS) entry which is preliminary data.</text>
</comment>
<gene>
    <name evidence="2" type="ORF">ABID50_001223</name>
</gene>
<dbReference type="EC" id="2.3.1.267" evidence="2"/>
<evidence type="ECO:0000313" key="3">
    <source>
        <dbReference type="Proteomes" id="UP001549134"/>
    </source>
</evidence>
<keyword evidence="2" id="KW-0808">Transferase</keyword>
<feature type="domain" description="N-acetyltransferase" evidence="1">
    <location>
        <begin position="20"/>
        <end position="180"/>
    </location>
</feature>
<reference evidence="2 3" key="1">
    <citation type="submission" date="2024-06" db="EMBL/GenBank/DDBJ databases">
        <title>Genomic Encyclopedia of Type Strains, Phase IV (KMG-IV): sequencing the most valuable type-strain genomes for metagenomic binning, comparative biology and taxonomic classification.</title>
        <authorList>
            <person name="Goeker M."/>
        </authorList>
    </citation>
    <scope>NUCLEOTIDE SEQUENCE [LARGE SCALE GENOMIC DNA]</scope>
    <source>
        <strain evidence="2 3">DSM 29126</strain>
    </source>
</reference>
<dbReference type="SUPFAM" id="SSF55729">
    <property type="entry name" value="Acyl-CoA N-acyltransferases (Nat)"/>
    <property type="match status" value="1"/>
</dbReference>
<dbReference type="Pfam" id="PF13302">
    <property type="entry name" value="Acetyltransf_3"/>
    <property type="match status" value="1"/>
</dbReference>
<sequence length="182" mass="21200">MSFERTTIFDTFPTLQAASFQLRKIEETDLDDLWEIYSNPLHFQYTPNTSTKNKETLRKRISHFQRDFDKKKRLFLGLEFQGKLIGVLEVFDYKKRTASVTIGYRLHHAFWNQGLASQAVSLLCRFLIQEYPISEILAFVMPEHQASQRVLLKNGFTLSNQTSANWKGLGEVDLLLYTLKTA</sequence>
<keyword evidence="2" id="KW-0012">Acyltransferase</keyword>
<name>A0ABV2ESA4_9STRE</name>
<dbReference type="EMBL" id="JBEPLX010000011">
    <property type="protein sequence ID" value="MET3534066.1"/>
    <property type="molecule type" value="Genomic_DNA"/>
</dbReference>
<protein>
    <submittedName>
        <fullName evidence="2">Ribosomal-protein-alanine N-acetyltransferase</fullName>
        <ecNumber evidence="2">2.3.1.267</ecNumber>
    </submittedName>
</protein>
<evidence type="ECO:0000313" key="2">
    <source>
        <dbReference type="EMBL" id="MET3534066.1"/>
    </source>
</evidence>
<dbReference type="RefSeq" id="WP_237395581.1">
    <property type="nucleotide sequence ID" value="NZ_AP024276.1"/>
</dbReference>
<dbReference type="InterPro" id="IPR000182">
    <property type="entry name" value="GNAT_dom"/>
</dbReference>
<dbReference type="PROSITE" id="PS51186">
    <property type="entry name" value="GNAT"/>
    <property type="match status" value="1"/>
</dbReference>
<dbReference type="PANTHER" id="PTHR43792">
    <property type="entry name" value="GNAT FAMILY, PUTATIVE (AFU_ORTHOLOGUE AFUA_3G00765)-RELATED-RELATED"/>
    <property type="match status" value="1"/>
</dbReference>
<dbReference type="Gene3D" id="3.40.630.30">
    <property type="match status" value="1"/>
</dbReference>
<dbReference type="Proteomes" id="UP001549134">
    <property type="component" value="Unassembled WGS sequence"/>
</dbReference>
<organism evidence="2 3">
    <name type="scientific">Streptococcus parasuis</name>
    <dbReference type="NCBI Taxonomy" id="1501662"/>
    <lineage>
        <taxon>Bacteria</taxon>
        <taxon>Bacillati</taxon>
        <taxon>Bacillota</taxon>
        <taxon>Bacilli</taxon>
        <taxon>Lactobacillales</taxon>
        <taxon>Streptococcaceae</taxon>
        <taxon>Streptococcus</taxon>
    </lineage>
</organism>
<keyword evidence="3" id="KW-1185">Reference proteome</keyword>
<dbReference type="PANTHER" id="PTHR43792:SF16">
    <property type="entry name" value="N-ACETYLTRANSFERASE DOMAIN-CONTAINING PROTEIN"/>
    <property type="match status" value="1"/>
</dbReference>
<proteinExistence type="predicted"/>
<dbReference type="GeneID" id="78826168"/>
<accession>A0ABV2ESA4</accession>
<dbReference type="InterPro" id="IPR051531">
    <property type="entry name" value="N-acetyltransferase"/>
</dbReference>
<dbReference type="GO" id="GO:0008999">
    <property type="term" value="F:protein-N-terminal-alanine acetyltransferase activity"/>
    <property type="evidence" value="ECO:0007669"/>
    <property type="project" value="UniProtKB-EC"/>
</dbReference>
<evidence type="ECO:0000259" key="1">
    <source>
        <dbReference type="PROSITE" id="PS51186"/>
    </source>
</evidence>
<dbReference type="InterPro" id="IPR016181">
    <property type="entry name" value="Acyl_CoA_acyltransferase"/>
</dbReference>